<feature type="domain" description="Sulfatase N-terminal" evidence="2">
    <location>
        <begin position="4"/>
        <end position="331"/>
    </location>
</feature>
<proteinExistence type="inferred from homology"/>
<dbReference type="PANTHER" id="PTHR42693">
    <property type="entry name" value="ARYLSULFATASE FAMILY MEMBER"/>
    <property type="match status" value="1"/>
</dbReference>
<evidence type="ECO:0000256" key="1">
    <source>
        <dbReference type="ARBA" id="ARBA00008779"/>
    </source>
</evidence>
<organism evidence="3 4">
    <name type="scientific">Microbacterium marmarense</name>
    <dbReference type="NCBI Taxonomy" id="3122051"/>
    <lineage>
        <taxon>Bacteria</taxon>
        <taxon>Bacillati</taxon>
        <taxon>Actinomycetota</taxon>
        <taxon>Actinomycetes</taxon>
        <taxon>Micrococcales</taxon>
        <taxon>Microbacteriaceae</taxon>
        <taxon>Microbacterium</taxon>
    </lineage>
</organism>
<dbReference type="Proteomes" id="UP001368654">
    <property type="component" value="Unassembled WGS sequence"/>
</dbReference>
<gene>
    <name evidence="3" type="ORF">WDU96_03915</name>
</gene>
<dbReference type="InterPro" id="IPR050738">
    <property type="entry name" value="Sulfatase"/>
</dbReference>
<dbReference type="PANTHER" id="PTHR42693:SF33">
    <property type="entry name" value="ARYLSULFATASE"/>
    <property type="match status" value="1"/>
</dbReference>
<accession>A0ABU8LR61</accession>
<comment type="caution">
    <text evidence="3">The sequence shown here is derived from an EMBL/GenBank/DDBJ whole genome shotgun (WGS) entry which is preliminary data.</text>
</comment>
<evidence type="ECO:0000259" key="2">
    <source>
        <dbReference type="Pfam" id="PF00884"/>
    </source>
</evidence>
<dbReference type="InterPro" id="IPR017850">
    <property type="entry name" value="Alkaline_phosphatase_core_sf"/>
</dbReference>
<keyword evidence="4" id="KW-1185">Reference proteome</keyword>
<protein>
    <submittedName>
        <fullName evidence="3">Sulfatase</fullName>
    </submittedName>
</protein>
<dbReference type="RefSeq" id="WP_337337174.1">
    <property type="nucleotide sequence ID" value="NZ_JBBDGL010000001.1"/>
</dbReference>
<comment type="similarity">
    <text evidence="1">Belongs to the sulfatase family.</text>
</comment>
<name>A0ABU8LR61_9MICO</name>
<dbReference type="Pfam" id="PF00884">
    <property type="entry name" value="Sulfatase"/>
    <property type="match status" value="1"/>
</dbReference>
<reference evidence="3 4" key="1">
    <citation type="submission" date="2024-02" db="EMBL/GenBank/DDBJ databases">
        <authorList>
            <person name="Saticioglu I.B."/>
        </authorList>
    </citation>
    <scope>NUCLEOTIDE SEQUENCE [LARGE SCALE GENOMIC DNA]</scope>
    <source>
        <strain evidence="3 4">Mu-86</strain>
    </source>
</reference>
<evidence type="ECO:0000313" key="3">
    <source>
        <dbReference type="EMBL" id="MEJ1154746.1"/>
    </source>
</evidence>
<dbReference type="InterPro" id="IPR000917">
    <property type="entry name" value="Sulfatase_N"/>
</dbReference>
<dbReference type="Gene3D" id="3.40.720.10">
    <property type="entry name" value="Alkaline Phosphatase, subunit A"/>
    <property type="match status" value="1"/>
</dbReference>
<sequence length="598" mass="67891">MKAIMVMFDSLNRRYLPQYGADWAELPNFARLQQRSATFDTCYAGSMPCMPARRELHTGRYNFLHRSWGPLEPFDDSIPEILKKNGVYTHLVTDHAHYWEDGGSTYHNRYSTYEFFRGQEGDLWKGHVADPEIPETVTWRSGDAWRQDWINRQYMQTTEEHSQFKTVEAGVGFIETNKSEDNWFVQIECFDPHEPFFSYDEHKARRPHAYDGPHFDWPDYRRVVEDEQTVDHVREEYNALVTFCDDSLGRVLDKMDEHNMWEDTMLIVCTDHGLMIGERGWYGKNIQPWYDESIHTPLFIYDPRSEQAGARRESLVQTVDFGPTLLGFFGVARTEDMQGKDLEPVIARDEPVRESGLFGVFGGHVCVTDGHVVYMRASADPQNQPLVNYTLMPMHMNQMFSVEELSKAELVEPLSFSKDVPVLKLPAGAWGSPTAFGTLLYNLDTDPDELDPLKDPGLELTMIRLMVKAMGEADAPAEQYARLGLPSLVDEVSEEHLLIEKQWAQVQQGLSSPVPAEDFPSDRIGVHTPLSVLMENPMAKEMLTKVLPFPPAVLSRLGGSTSLWKLSVMNPAMGADALRGLDGMLASVAAATPAPRNT</sequence>
<dbReference type="EMBL" id="JBBDGL010000001">
    <property type="protein sequence ID" value="MEJ1154746.1"/>
    <property type="molecule type" value="Genomic_DNA"/>
</dbReference>
<dbReference type="CDD" id="cd16148">
    <property type="entry name" value="sulfatase_like"/>
    <property type="match status" value="1"/>
</dbReference>
<dbReference type="SUPFAM" id="SSF53649">
    <property type="entry name" value="Alkaline phosphatase-like"/>
    <property type="match status" value="1"/>
</dbReference>
<evidence type="ECO:0000313" key="4">
    <source>
        <dbReference type="Proteomes" id="UP001368654"/>
    </source>
</evidence>